<dbReference type="EMBL" id="CP001013">
    <property type="protein sequence ID" value="ACB35529.1"/>
    <property type="molecule type" value="Genomic_DNA"/>
</dbReference>
<dbReference type="Proteomes" id="UP000001693">
    <property type="component" value="Chromosome"/>
</dbReference>
<name>B1Y1R7_LEPCP</name>
<protein>
    <recommendedName>
        <fullName evidence="1">Capsule biosynthesis GfcC-like C-terminal domain-containing protein</fullName>
    </recommendedName>
</protein>
<evidence type="ECO:0000313" key="3">
    <source>
        <dbReference type="Proteomes" id="UP000001693"/>
    </source>
</evidence>
<dbReference type="InterPro" id="IPR010425">
    <property type="entry name" value="Caps_synth_GfcC-like_C"/>
</dbReference>
<evidence type="ECO:0000259" key="1">
    <source>
        <dbReference type="Pfam" id="PF06251"/>
    </source>
</evidence>
<dbReference type="OrthoDB" id="19542at2"/>
<reference evidence="2 3" key="1">
    <citation type="submission" date="2008-03" db="EMBL/GenBank/DDBJ databases">
        <title>Complete sequence of Leptothrix cholodnii SP-6.</title>
        <authorList>
            <consortium name="US DOE Joint Genome Institute"/>
            <person name="Copeland A."/>
            <person name="Lucas S."/>
            <person name="Lapidus A."/>
            <person name="Glavina del Rio T."/>
            <person name="Dalin E."/>
            <person name="Tice H."/>
            <person name="Bruce D."/>
            <person name="Goodwin L."/>
            <person name="Pitluck S."/>
            <person name="Chertkov O."/>
            <person name="Brettin T."/>
            <person name="Detter J.C."/>
            <person name="Han C."/>
            <person name="Kuske C.R."/>
            <person name="Schmutz J."/>
            <person name="Larimer F."/>
            <person name="Land M."/>
            <person name="Hauser L."/>
            <person name="Kyrpides N."/>
            <person name="Lykidis A."/>
            <person name="Emerson D."/>
            <person name="Richardson P."/>
        </authorList>
    </citation>
    <scope>NUCLEOTIDE SEQUENCE [LARGE SCALE GENOMIC DNA]</scope>
    <source>
        <strain evidence="3">ATCC 51168 / LMG 8142 / SP-6</strain>
    </source>
</reference>
<gene>
    <name evidence="2" type="ordered locus">Lcho_3271</name>
</gene>
<dbReference type="Pfam" id="PF06082">
    <property type="entry name" value="YjbH"/>
    <property type="match status" value="1"/>
</dbReference>
<accession>B1Y1R7</accession>
<evidence type="ECO:0000313" key="2">
    <source>
        <dbReference type="EMBL" id="ACB35529.1"/>
    </source>
</evidence>
<organism evidence="2 3">
    <name type="scientific">Leptothrix cholodnii (strain ATCC 51168 / LMG 8142 / SP-6)</name>
    <name type="common">Leptothrix discophora (strain SP-6)</name>
    <dbReference type="NCBI Taxonomy" id="395495"/>
    <lineage>
        <taxon>Bacteria</taxon>
        <taxon>Pseudomonadati</taxon>
        <taxon>Pseudomonadota</taxon>
        <taxon>Betaproteobacteria</taxon>
        <taxon>Burkholderiales</taxon>
        <taxon>Sphaerotilaceae</taxon>
        <taxon>Leptothrix</taxon>
    </lineage>
</organism>
<sequence precursor="true">MILQPSPVLRKLRACCVGGLLVWGGTTLAVGATPVQQQTIQTPQRLSAWLNQHRDELAGADVLGLMWLVESERAAQAQARERLLVRLADVARERRRSGLATPGIDRLIAQVEAGEATGRVLTAALDARWLEANPARDPVLQPGDRLRWAGRPGTVQVLADDGRRCVLAQRAAARVHELVDACLDAQSARPDRVWVIQPDGRVQRHGVAAWNTEPPLQLAPGALVWIPPAGIDAALAADVASWLAWAGPQADPAADASDTVWRQVEASDEQLAARRQAQDLAVRNPPTLSDWGFTGLLQTPTARMQPEGALSLSLQRTWPYTRTNVFLQPLEDLEIGFRYTAVANRLYGAVNFSGQQSYKDKSIDAKLRLLREGAWSPELSVGILDMGGTGLFGSEYLVANKRWGGLDFSLGLGWGYLGQRRDLRNPLSAVSARFDDRPGASTLTGQGGTIGWSRFFRGPVGVFGGVQFRPSSWPLLVKLELDGNDYQSEPQANRQPQKSPLNLGLVYQLNPTVDLSLGLQRGNRLAFGLAFHVPMADLNTPKLLDPRPIGVSPLRPVQAPALATTLDELSLQTGWAPRGVTRASSTVVAEFADVDSPYLRDRLDKSLQVLHRDAPAEVERLQVRFDVLGRPALLAEVDRQPWMAGQTEAPRSNTVVDAVQLRRLDADAVLPAAPAPLAEAQRDQKPLSLRPSIDLHQTIGGPNGFVLFDVSASLRGRLSLPADWRVDGEARLRLIDNYGGFTFDGSSQLPRVRTDMRSYLVTSRVTLERLALSQARVLTGNQYYAVYGGYFESMFGGVGGEWLYRRNGSRWAFGIDANRVRQRDFHQDLRWRDYTVSTGHATLYWDTGWQGISTRLNVGQYLAGDRGATLTLQKTFDNGTTMAVFATKTNVSAAQFGEGSFDKGISLSIPFDTFLPRSSNATGHFLWRPLTRDGGAMLGRPVELHRETRLLDPRTLEQRVAPLPNHLLPVDDQRPTGQASR</sequence>
<dbReference type="AlphaFoldDB" id="B1Y1R7"/>
<dbReference type="InterPro" id="IPR010344">
    <property type="entry name" value="YbjH"/>
</dbReference>
<dbReference type="KEGG" id="lch:Lcho_3271"/>
<dbReference type="STRING" id="395495.Lcho_3271"/>
<dbReference type="HOGENOM" id="CLU_007558_0_0_4"/>
<dbReference type="Gene3D" id="3.10.560.10">
    <property type="entry name" value="Outer membrane lipoprotein wza domain like"/>
    <property type="match status" value="1"/>
</dbReference>
<dbReference type="RefSeq" id="WP_012348276.1">
    <property type="nucleotide sequence ID" value="NC_010524.1"/>
</dbReference>
<keyword evidence="3" id="KW-1185">Reference proteome</keyword>
<feature type="domain" description="Capsule biosynthesis GfcC-like C-terminal" evidence="1">
    <location>
        <begin position="186"/>
        <end position="227"/>
    </location>
</feature>
<proteinExistence type="predicted"/>
<dbReference type="eggNOG" id="COG3170">
    <property type="taxonomic scope" value="Bacteria"/>
</dbReference>
<dbReference type="Pfam" id="PF06251">
    <property type="entry name" value="Caps_syn_GfcC_C"/>
    <property type="match status" value="1"/>
</dbReference>